<dbReference type="RefSeq" id="WP_190887422.1">
    <property type="nucleotide sequence ID" value="NZ_JACWZY010000009.1"/>
</dbReference>
<dbReference type="EMBL" id="JACWZY010000009">
    <property type="protein sequence ID" value="MBD2701570.1"/>
    <property type="molecule type" value="Genomic_DNA"/>
</dbReference>
<proteinExistence type="predicted"/>
<evidence type="ECO:0000313" key="1">
    <source>
        <dbReference type="EMBL" id="MBD2701570.1"/>
    </source>
</evidence>
<accession>A0A926Y367</accession>
<protein>
    <recommendedName>
        <fullName evidence="3">ABM domain-containing protein</fullName>
    </recommendedName>
</protein>
<dbReference type="SUPFAM" id="SSF54909">
    <property type="entry name" value="Dimeric alpha+beta barrel"/>
    <property type="match status" value="1"/>
</dbReference>
<organism evidence="1 2">
    <name type="scientific">Spirosoma profusum</name>
    <dbReference type="NCBI Taxonomy" id="2771354"/>
    <lineage>
        <taxon>Bacteria</taxon>
        <taxon>Pseudomonadati</taxon>
        <taxon>Bacteroidota</taxon>
        <taxon>Cytophagia</taxon>
        <taxon>Cytophagales</taxon>
        <taxon>Cytophagaceae</taxon>
        <taxon>Spirosoma</taxon>
    </lineage>
</organism>
<evidence type="ECO:0008006" key="3">
    <source>
        <dbReference type="Google" id="ProtNLM"/>
    </source>
</evidence>
<sequence length="101" mass="11481">MYVRTLEGQLGKADRQEAINYVRESIAPALRRQPGFVSARLWSNPASGHSQLALVWESEQDRQRADADGFLQTLLSHLAQYYVAPPVCQHYEINVQIVSLR</sequence>
<comment type="caution">
    <text evidence="1">The sequence shown here is derived from an EMBL/GenBank/DDBJ whole genome shotgun (WGS) entry which is preliminary data.</text>
</comment>
<evidence type="ECO:0000313" key="2">
    <source>
        <dbReference type="Proteomes" id="UP000598820"/>
    </source>
</evidence>
<name>A0A926Y367_9BACT</name>
<keyword evidence="2" id="KW-1185">Reference proteome</keyword>
<gene>
    <name evidence="1" type="ORF">IC229_13045</name>
</gene>
<reference evidence="1" key="1">
    <citation type="submission" date="2020-09" db="EMBL/GenBank/DDBJ databases">
        <authorList>
            <person name="Kim M.K."/>
        </authorList>
    </citation>
    <scope>NUCLEOTIDE SEQUENCE</scope>
    <source>
        <strain evidence="1">BT702</strain>
    </source>
</reference>
<dbReference type="AlphaFoldDB" id="A0A926Y367"/>
<dbReference type="InterPro" id="IPR011008">
    <property type="entry name" value="Dimeric_a/b-barrel"/>
</dbReference>
<dbReference type="Proteomes" id="UP000598820">
    <property type="component" value="Unassembled WGS sequence"/>
</dbReference>